<reference evidence="3" key="2">
    <citation type="journal article" date="2022" name="Sci. Rep.">
        <title>In silico prediction of the enzymes involved in the degradation of the herbicide molinate by Gulosibacter molinativorax ON4T.</title>
        <authorList>
            <person name="Lopes A.R."/>
            <person name="Bunin E."/>
            <person name="Viana A.T."/>
            <person name="Froufe H."/>
            <person name="Munoz-Merida A."/>
            <person name="Pinho D."/>
            <person name="Figueiredo J."/>
            <person name="Barroso C."/>
            <person name="Vaz-Moreira I."/>
            <person name="Bellanger X."/>
            <person name="Egas C."/>
            <person name="Nunes O.C."/>
        </authorList>
    </citation>
    <scope>NUCLEOTIDE SEQUENCE</scope>
    <source>
        <strain evidence="3">ON4</strain>
    </source>
</reference>
<protein>
    <recommendedName>
        <fullName evidence="2">Antitoxin</fullName>
    </recommendedName>
</protein>
<dbReference type="EMBL" id="PXVD01000013">
    <property type="protein sequence ID" value="MDJ1371548.1"/>
    <property type="molecule type" value="Genomic_DNA"/>
</dbReference>
<gene>
    <name evidence="3" type="ORF">C7K25_09240</name>
</gene>
<comment type="function">
    <text evidence="2">Antitoxin component of a type II toxin-antitoxin (TA) system.</text>
</comment>
<reference evidence="3" key="1">
    <citation type="submission" date="2018-03" db="EMBL/GenBank/DDBJ databases">
        <authorList>
            <person name="Nunes O.C."/>
            <person name="Lopes A.R."/>
            <person name="Froufe H."/>
            <person name="Munoz-Merida A."/>
            <person name="Barroso C."/>
            <person name="Egas C."/>
        </authorList>
    </citation>
    <scope>NUCLEOTIDE SEQUENCE</scope>
    <source>
        <strain evidence="3">ON4</strain>
    </source>
</reference>
<organism evidence="3 4">
    <name type="scientific">Gulosibacter molinativorax</name>
    <dbReference type="NCBI Taxonomy" id="256821"/>
    <lineage>
        <taxon>Bacteria</taxon>
        <taxon>Bacillati</taxon>
        <taxon>Actinomycetota</taxon>
        <taxon>Actinomycetes</taxon>
        <taxon>Micrococcales</taxon>
        <taxon>Microbacteriaceae</taxon>
        <taxon>Gulosibacter</taxon>
    </lineage>
</organism>
<evidence type="ECO:0000313" key="3">
    <source>
        <dbReference type="EMBL" id="MDJ1371548.1"/>
    </source>
</evidence>
<dbReference type="RefSeq" id="WP_026936777.1">
    <property type="nucleotide sequence ID" value="NZ_CP028426.1"/>
</dbReference>
<evidence type="ECO:0000256" key="2">
    <source>
        <dbReference type="RuleBase" id="RU362080"/>
    </source>
</evidence>
<sequence>MNESLPISVAKQQLGTLVDRVHLAHETVYLTKHGRRVAAIIDADTLDGILERLEDFEDATAANAARREMAETGASPIPWDEVKAELGLS</sequence>
<dbReference type="PANTHER" id="PTHR33713:SF10">
    <property type="entry name" value="ANTITOXIN YAFN"/>
    <property type="match status" value="1"/>
</dbReference>
<dbReference type="InterPro" id="IPR051405">
    <property type="entry name" value="phD/YefM_antitoxin"/>
</dbReference>
<dbReference type="PANTHER" id="PTHR33713">
    <property type="entry name" value="ANTITOXIN YAFN-RELATED"/>
    <property type="match status" value="1"/>
</dbReference>
<dbReference type="NCBIfam" id="TIGR01552">
    <property type="entry name" value="phd_fam"/>
    <property type="match status" value="1"/>
</dbReference>
<accession>A0ABT7C8V9</accession>
<keyword evidence="4" id="KW-1185">Reference proteome</keyword>
<dbReference type="InterPro" id="IPR006442">
    <property type="entry name" value="Antitoxin_Phd/YefM"/>
</dbReference>
<dbReference type="Gene3D" id="3.40.1620.10">
    <property type="entry name" value="YefM-like domain"/>
    <property type="match status" value="1"/>
</dbReference>
<proteinExistence type="inferred from homology"/>
<dbReference type="Pfam" id="PF02604">
    <property type="entry name" value="PhdYeFM_antitox"/>
    <property type="match status" value="1"/>
</dbReference>
<dbReference type="InterPro" id="IPR036165">
    <property type="entry name" value="YefM-like_sf"/>
</dbReference>
<dbReference type="SUPFAM" id="SSF143120">
    <property type="entry name" value="YefM-like"/>
    <property type="match status" value="1"/>
</dbReference>
<name>A0ABT7C8V9_9MICO</name>
<evidence type="ECO:0000313" key="4">
    <source>
        <dbReference type="Proteomes" id="UP001170379"/>
    </source>
</evidence>
<comment type="caution">
    <text evidence="3">The sequence shown here is derived from an EMBL/GenBank/DDBJ whole genome shotgun (WGS) entry which is preliminary data.</text>
</comment>
<evidence type="ECO:0000256" key="1">
    <source>
        <dbReference type="ARBA" id="ARBA00009981"/>
    </source>
</evidence>
<comment type="similarity">
    <text evidence="1 2">Belongs to the phD/YefM antitoxin family.</text>
</comment>
<dbReference type="Proteomes" id="UP001170379">
    <property type="component" value="Unassembled WGS sequence"/>
</dbReference>